<evidence type="ECO:0000256" key="3">
    <source>
        <dbReference type="ARBA" id="ARBA00022801"/>
    </source>
</evidence>
<evidence type="ECO:0000256" key="1">
    <source>
        <dbReference type="ARBA" id="ARBA00022694"/>
    </source>
</evidence>
<evidence type="ECO:0000256" key="2">
    <source>
        <dbReference type="ARBA" id="ARBA00022723"/>
    </source>
</evidence>
<dbReference type="SMR" id="B4JCX0"/>
<dbReference type="KEGG" id="dgr:6562713"/>
<reference evidence="13 14" key="1">
    <citation type="journal article" date="2007" name="Nature">
        <title>Evolution of genes and genomes on the Drosophila phylogeny.</title>
        <authorList>
            <consortium name="Drosophila 12 Genomes Consortium"/>
            <person name="Clark A.G."/>
            <person name="Eisen M.B."/>
            <person name="Smith D.R."/>
            <person name="Bergman C.M."/>
            <person name="Oliver B."/>
            <person name="Markow T.A."/>
            <person name="Kaufman T.C."/>
            <person name="Kellis M."/>
            <person name="Gelbart W."/>
            <person name="Iyer V.N."/>
            <person name="Pollard D.A."/>
            <person name="Sackton T.B."/>
            <person name="Larracuente A.M."/>
            <person name="Singh N.D."/>
            <person name="Abad J.P."/>
            <person name="Abt D.N."/>
            <person name="Adryan B."/>
            <person name="Aguade M."/>
            <person name="Akashi H."/>
            <person name="Anderson W.W."/>
            <person name="Aquadro C.F."/>
            <person name="Ardell D.H."/>
            <person name="Arguello R."/>
            <person name="Artieri C.G."/>
            <person name="Barbash D.A."/>
            <person name="Barker D."/>
            <person name="Barsanti P."/>
            <person name="Batterham P."/>
            <person name="Batzoglou S."/>
            <person name="Begun D."/>
            <person name="Bhutkar A."/>
            <person name="Blanco E."/>
            <person name="Bosak S.A."/>
            <person name="Bradley R.K."/>
            <person name="Brand A.D."/>
            <person name="Brent M.R."/>
            <person name="Brooks A.N."/>
            <person name="Brown R.H."/>
            <person name="Butlin R.K."/>
            <person name="Caggese C."/>
            <person name="Calvi B.R."/>
            <person name="Bernardo de Carvalho A."/>
            <person name="Caspi A."/>
            <person name="Castrezana S."/>
            <person name="Celniker S.E."/>
            <person name="Chang J.L."/>
            <person name="Chapple C."/>
            <person name="Chatterji S."/>
            <person name="Chinwalla A."/>
            <person name="Civetta A."/>
            <person name="Clifton S.W."/>
            <person name="Comeron J.M."/>
            <person name="Costello J.C."/>
            <person name="Coyne J.A."/>
            <person name="Daub J."/>
            <person name="David R.G."/>
            <person name="Delcher A.L."/>
            <person name="Delehaunty K."/>
            <person name="Do C.B."/>
            <person name="Ebling H."/>
            <person name="Edwards K."/>
            <person name="Eickbush T."/>
            <person name="Evans J.D."/>
            <person name="Filipski A."/>
            <person name="Findeiss S."/>
            <person name="Freyhult E."/>
            <person name="Fulton L."/>
            <person name="Fulton R."/>
            <person name="Garcia A.C."/>
            <person name="Gardiner A."/>
            <person name="Garfield D.A."/>
            <person name="Garvin B.E."/>
            <person name="Gibson G."/>
            <person name="Gilbert D."/>
            <person name="Gnerre S."/>
            <person name="Godfrey J."/>
            <person name="Good R."/>
            <person name="Gotea V."/>
            <person name="Gravely B."/>
            <person name="Greenberg A.J."/>
            <person name="Griffiths-Jones S."/>
            <person name="Gross S."/>
            <person name="Guigo R."/>
            <person name="Gustafson E.A."/>
            <person name="Haerty W."/>
            <person name="Hahn M.W."/>
            <person name="Halligan D.L."/>
            <person name="Halpern A.L."/>
            <person name="Halter G.M."/>
            <person name="Han M.V."/>
            <person name="Heger A."/>
            <person name="Hillier L."/>
            <person name="Hinrichs A.S."/>
            <person name="Holmes I."/>
            <person name="Hoskins R.A."/>
            <person name="Hubisz M.J."/>
            <person name="Hultmark D."/>
            <person name="Huntley M.A."/>
            <person name="Jaffe D.B."/>
            <person name="Jagadeeshan S."/>
            <person name="Jeck W.R."/>
            <person name="Johnson J."/>
            <person name="Jones C.D."/>
            <person name="Jordan W.C."/>
            <person name="Karpen G.H."/>
            <person name="Kataoka E."/>
            <person name="Keightley P.D."/>
            <person name="Kheradpour P."/>
            <person name="Kirkness E.F."/>
            <person name="Koerich L.B."/>
            <person name="Kristiansen K."/>
            <person name="Kudrna D."/>
            <person name="Kulathinal R.J."/>
            <person name="Kumar S."/>
            <person name="Kwok R."/>
            <person name="Lander E."/>
            <person name="Langley C.H."/>
            <person name="Lapoint R."/>
            <person name="Lazzaro B.P."/>
            <person name="Lee S.J."/>
            <person name="Levesque L."/>
            <person name="Li R."/>
            <person name="Lin C.F."/>
            <person name="Lin M.F."/>
            <person name="Lindblad-Toh K."/>
            <person name="Llopart A."/>
            <person name="Long M."/>
            <person name="Low L."/>
            <person name="Lozovsky E."/>
            <person name="Lu J."/>
            <person name="Luo M."/>
            <person name="Machado C.A."/>
            <person name="Makalowski W."/>
            <person name="Marzo M."/>
            <person name="Matsuda M."/>
            <person name="Matzkin L."/>
            <person name="McAllister B."/>
            <person name="McBride C.S."/>
            <person name="McKernan B."/>
            <person name="McKernan K."/>
            <person name="Mendez-Lago M."/>
            <person name="Minx P."/>
            <person name="Mollenhauer M.U."/>
            <person name="Montooth K."/>
            <person name="Mount S.M."/>
            <person name="Mu X."/>
            <person name="Myers E."/>
            <person name="Negre B."/>
            <person name="Newfeld S."/>
            <person name="Nielsen R."/>
            <person name="Noor M.A."/>
            <person name="O'Grady P."/>
            <person name="Pachter L."/>
            <person name="Papaceit M."/>
            <person name="Parisi M.J."/>
            <person name="Parisi M."/>
            <person name="Parts L."/>
            <person name="Pedersen J.S."/>
            <person name="Pesole G."/>
            <person name="Phillippy A.M."/>
            <person name="Ponting C.P."/>
            <person name="Pop M."/>
            <person name="Porcelli D."/>
            <person name="Powell J.R."/>
            <person name="Prohaska S."/>
            <person name="Pruitt K."/>
            <person name="Puig M."/>
            <person name="Quesneville H."/>
            <person name="Ram K.R."/>
            <person name="Rand D."/>
            <person name="Rasmussen M.D."/>
            <person name="Reed L.K."/>
            <person name="Reenan R."/>
            <person name="Reily A."/>
            <person name="Remington K.A."/>
            <person name="Rieger T.T."/>
            <person name="Ritchie M.G."/>
            <person name="Robin C."/>
            <person name="Rogers Y.H."/>
            <person name="Rohde C."/>
            <person name="Rozas J."/>
            <person name="Rubenfield M.J."/>
            <person name="Ruiz A."/>
            <person name="Russo S."/>
            <person name="Salzberg S.L."/>
            <person name="Sanchez-Gracia A."/>
            <person name="Saranga D.J."/>
            <person name="Sato H."/>
            <person name="Schaeffer S.W."/>
            <person name="Schatz M.C."/>
            <person name="Schlenke T."/>
            <person name="Schwartz R."/>
            <person name="Segarra C."/>
            <person name="Singh R.S."/>
            <person name="Sirot L."/>
            <person name="Sirota M."/>
            <person name="Sisneros N.B."/>
            <person name="Smith C.D."/>
            <person name="Smith T.F."/>
            <person name="Spieth J."/>
            <person name="Stage D.E."/>
            <person name="Stark A."/>
            <person name="Stephan W."/>
            <person name="Strausberg R.L."/>
            <person name="Strempel S."/>
            <person name="Sturgill D."/>
            <person name="Sutton G."/>
            <person name="Sutton G.G."/>
            <person name="Tao W."/>
            <person name="Teichmann S."/>
            <person name="Tobari Y.N."/>
            <person name="Tomimura Y."/>
            <person name="Tsolas J.M."/>
            <person name="Valente V.L."/>
            <person name="Venter E."/>
            <person name="Venter J.C."/>
            <person name="Vicario S."/>
            <person name="Vieira F.G."/>
            <person name="Vilella A.J."/>
            <person name="Villasante A."/>
            <person name="Walenz B."/>
            <person name="Wang J."/>
            <person name="Wasserman M."/>
            <person name="Watts T."/>
            <person name="Wilson D."/>
            <person name="Wilson R.K."/>
            <person name="Wing R.A."/>
            <person name="Wolfner M.F."/>
            <person name="Wong A."/>
            <person name="Wong G.K."/>
            <person name="Wu C.I."/>
            <person name="Wu G."/>
            <person name="Yamamoto D."/>
            <person name="Yang H.P."/>
            <person name="Yang S.P."/>
            <person name="Yorke J.A."/>
            <person name="Yoshida K."/>
            <person name="Zdobnov E."/>
            <person name="Zhang P."/>
            <person name="Zhang Y."/>
            <person name="Zimin A.V."/>
            <person name="Baldwin J."/>
            <person name="Abdouelleil A."/>
            <person name="Abdulkadir J."/>
            <person name="Abebe A."/>
            <person name="Abera B."/>
            <person name="Abreu J."/>
            <person name="Acer S.C."/>
            <person name="Aftuck L."/>
            <person name="Alexander A."/>
            <person name="An P."/>
            <person name="Anderson E."/>
            <person name="Anderson S."/>
            <person name="Arachi H."/>
            <person name="Azer M."/>
            <person name="Bachantsang P."/>
            <person name="Barry A."/>
            <person name="Bayul T."/>
            <person name="Berlin A."/>
            <person name="Bessette D."/>
            <person name="Bloom T."/>
            <person name="Blye J."/>
            <person name="Boguslavskiy L."/>
            <person name="Bonnet C."/>
            <person name="Boukhgalter B."/>
            <person name="Bourzgui I."/>
            <person name="Brown A."/>
            <person name="Cahill P."/>
            <person name="Channer S."/>
            <person name="Cheshatsang Y."/>
            <person name="Chuda L."/>
            <person name="Citroen M."/>
            <person name="Collymore A."/>
            <person name="Cooke P."/>
            <person name="Costello M."/>
            <person name="D'Aco K."/>
            <person name="Daza R."/>
            <person name="De Haan G."/>
            <person name="DeGray S."/>
            <person name="DeMaso C."/>
            <person name="Dhargay N."/>
            <person name="Dooley K."/>
            <person name="Dooley E."/>
            <person name="Doricent M."/>
            <person name="Dorje P."/>
            <person name="Dorjee K."/>
            <person name="Dupes A."/>
            <person name="Elong R."/>
            <person name="Falk J."/>
            <person name="Farina A."/>
            <person name="Faro S."/>
            <person name="Ferguson D."/>
            <person name="Fisher S."/>
            <person name="Foley C.D."/>
            <person name="Franke A."/>
            <person name="Friedrich D."/>
            <person name="Gadbois L."/>
            <person name="Gearin G."/>
            <person name="Gearin C.R."/>
            <person name="Giannoukos G."/>
            <person name="Goode T."/>
            <person name="Graham J."/>
            <person name="Grandbois E."/>
            <person name="Grewal S."/>
            <person name="Gyaltsen K."/>
            <person name="Hafez N."/>
            <person name="Hagos B."/>
            <person name="Hall J."/>
            <person name="Henson C."/>
            <person name="Hollinger A."/>
            <person name="Honan T."/>
            <person name="Huard M.D."/>
            <person name="Hughes L."/>
            <person name="Hurhula B."/>
            <person name="Husby M.E."/>
            <person name="Kamat A."/>
            <person name="Kanga B."/>
            <person name="Kashin S."/>
            <person name="Khazanovich D."/>
            <person name="Kisner P."/>
            <person name="Lance K."/>
            <person name="Lara M."/>
            <person name="Lee W."/>
            <person name="Lennon N."/>
            <person name="Letendre F."/>
            <person name="LeVine R."/>
            <person name="Lipovsky A."/>
            <person name="Liu X."/>
            <person name="Liu J."/>
            <person name="Liu S."/>
            <person name="Lokyitsang T."/>
            <person name="Lokyitsang Y."/>
            <person name="Lubonja R."/>
            <person name="Lui A."/>
            <person name="MacDonald P."/>
            <person name="Magnisalis V."/>
            <person name="Maru K."/>
            <person name="Matthews C."/>
            <person name="McCusker W."/>
            <person name="McDonough S."/>
            <person name="Mehta T."/>
            <person name="Meldrim J."/>
            <person name="Meneus L."/>
            <person name="Mihai O."/>
            <person name="Mihalev A."/>
            <person name="Mihova T."/>
            <person name="Mittelman R."/>
            <person name="Mlenga V."/>
            <person name="Montmayeur A."/>
            <person name="Mulrain L."/>
            <person name="Navidi A."/>
            <person name="Naylor J."/>
            <person name="Negash T."/>
            <person name="Nguyen T."/>
            <person name="Nguyen N."/>
            <person name="Nicol R."/>
            <person name="Norbu C."/>
            <person name="Norbu N."/>
            <person name="Novod N."/>
            <person name="O'Neill B."/>
            <person name="Osman S."/>
            <person name="Markiewicz E."/>
            <person name="Oyono O.L."/>
            <person name="Patti C."/>
            <person name="Phunkhang P."/>
            <person name="Pierre F."/>
            <person name="Priest M."/>
            <person name="Raghuraman S."/>
            <person name="Rege F."/>
            <person name="Reyes R."/>
            <person name="Rise C."/>
            <person name="Rogov P."/>
            <person name="Ross K."/>
            <person name="Ryan E."/>
            <person name="Settipalli S."/>
            <person name="Shea T."/>
            <person name="Sherpa N."/>
            <person name="Shi L."/>
            <person name="Shih D."/>
            <person name="Sparrow T."/>
            <person name="Spaulding J."/>
            <person name="Stalker J."/>
            <person name="Stange-Thomann N."/>
            <person name="Stavropoulos S."/>
            <person name="Stone C."/>
            <person name="Strader C."/>
            <person name="Tesfaye S."/>
            <person name="Thomson T."/>
            <person name="Thoulutsang Y."/>
            <person name="Thoulutsang D."/>
            <person name="Topham K."/>
            <person name="Topping I."/>
            <person name="Tsamla T."/>
            <person name="Vassiliev H."/>
            <person name="Vo A."/>
            <person name="Wangchuk T."/>
            <person name="Wangdi T."/>
            <person name="Weiand M."/>
            <person name="Wilkinson J."/>
            <person name="Wilson A."/>
            <person name="Yadav S."/>
            <person name="Young G."/>
            <person name="Yu Q."/>
            <person name="Zembek L."/>
            <person name="Zhong D."/>
            <person name="Zimmer A."/>
            <person name="Zwirko Z."/>
            <person name="Jaffe D.B."/>
            <person name="Alvarez P."/>
            <person name="Brockman W."/>
            <person name="Butler J."/>
            <person name="Chin C."/>
            <person name="Gnerre S."/>
            <person name="Grabherr M."/>
            <person name="Kleber M."/>
            <person name="Mauceli E."/>
            <person name="MacCallum I."/>
        </authorList>
    </citation>
    <scope>NUCLEOTIDE SEQUENCE [LARGE SCALE GENOMIC DNA]</scope>
    <source>
        <strain evidence="14">Tucson 15287-2541.00</strain>
    </source>
</reference>
<comment type="cofactor">
    <cofactor evidence="5">
        <name>1D-myo-inositol hexakisphosphate</name>
        <dbReference type="ChEBI" id="CHEBI:58130"/>
    </cofactor>
</comment>
<sequence>MHSEFNKELTVQQIAELCYGKFRDLPKTGKPTNNQWTVLAGIVQYDVRSKCGKVVSLATGTRCIGSSKLCARGFILNDCHAEVLARRGFLRYLNNEIMKAAMCLVGKTEESIFSWQTAERCFTLNENLVFHFLSTQTPCGDACILDESNIDIDFATLPAKRKRLDNDACEEVFTGAKLISSNVSNVDQCDAMLQTPAALRTKPGRGERTLSMSCSDKLSRWNVLGVQGALLDMLLNKPIYFTSFNFCCADAHLKSLQRALYQRWNGRSCKASRYQAQVPHIRIDNTLTFEHRQRADWHPAPNSLIWVLLPESLRPYEVAVNGKRQGVTKKKLDTPQAALDVSKYKLLLNFLNLLNGCAELRQKLCLQLSDVQNLSYAQCKALAKDYQLVWQQLKCDYFQQWTCKPKELLDFSKQAA</sequence>
<dbReference type="OMA" id="HPKKITY"/>
<gene>
    <name evidence="13" type="primary">Dgri\GH10620</name>
    <name evidence="13" type="ORF">Dgri_GH10620</name>
</gene>
<accession>B4JCX0</accession>
<keyword evidence="3" id="KW-0378">Hydrolase</keyword>
<keyword evidence="4" id="KW-0862">Zinc</keyword>
<evidence type="ECO:0000259" key="12">
    <source>
        <dbReference type="PROSITE" id="PS50141"/>
    </source>
</evidence>
<dbReference type="EMBL" id="CH916368">
    <property type="protein sequence ID" value="EDW03209.1"/>
    <property type="molecule type" value="Genomic_DNA"/>
</dbReference>
<dbReference type="OrthoDB" id="416253at2759"/>
<evidence type="ECO:0000256" key="10">
    <source>
        <dbReference type="ARBA" id="ARBA00041760"/>
    </source>
</evidence>
<comment type="catalytic activity">
    <reaction evidence="11">
        <text>adenosine(37) in tRNA(Ala) + H2O + H(+) = inosine(37) in tRNA(Ala) + NH4(+)</text>
        <dbReference type="Rhea" id="RHEA:50968"/>
        <dbReference type="Rhea" id="RHEA-COMP:12855"/>
        <dbReference type="Rhea" id="RHEA-COMP:12856"/>
        <dbReference type="ChEBI" id="CHEBI:15377"/>
        <dbReference type="ChEBI" id="CHEBI:15378"/>
        <dbReference type="ChEBI" id="CHEBI:28938"/>
        <dbReference type="ChEBI" id="CHEBI:74411"/>
        <dbReference type="ChEBI" id="CHEBI:82852"/>
        <dbReference type="EC" id="3.5.4.34"/>
    </reaction>
</comment>
<protein>
    <recommendedName>
        <fullName evidence="9">tRNA-specific adenosine deaminase 1</fullName>
        <ecNumber evidence="8">3.5.4.34</ecNumber>
    </recommendedName>
    <alternativeName>
        <fullName evidence="10">tRNA-specific adenosine-37 deaminase</fullName>
    </alternativeName>
</protein>
<keyword evidence="1" id="KW-0819">tRNA processing</keyword>
<dbReference type="FunCoup" id="B4JCX0">
    <property type="interactions" value="1717"/>
</dbReference>
<evidence type="ECO:0000313" key="13">
    <source>
        <dbReference type="EMBL" id="EDW03209.1"/>
    </source>
</evidence>
<comment type="similarity">
    <text evidence="7">Belongs to the ADAT1 family.</text>
</comment>
<dbReference type="PhylomeDB" id="B4JCX0"/>
<feature type="domain" description="A to I editase" evidence="12">
    <location>
        <begin position="56"/>
        <end position="411"/>
    </location>
</feature>
<name>B4JCX0_DROGR</name>
<dbReference type="AlphaFoldDB" id="B4JCX0"/>
<proteinExistence type="inferred from homology"/>
<evidence type="ECO:0000256" key="7">
    <source>
        <dbReference type="ARBA" id="ARBA00038326"/>
    </source>
</evidence>
<comment type="function">
    <text evidence="6">Specifically deaminates adenosine-37 to inosine in tRNA-Ala.</text>
</comment>
<dbReference type="InParanoid" id="B4JCX0"/>
<organism evidence="14">
    <name type="scientific">Drosophila grimshawi</name>
    <name type="common">Hawaiian fruit fly</name>
    <name type="synonym">Idiomyia grimshawi</name>
    <dbReference type="NCBI Taxonomy" id="7222"/>
    <lineage>
        <taxon>Eukaryota</taxon>
        <taxon>Metazoa</taxon>
        <taxon>Ecdysozoa</taxon>
        <taxon>Arthropoda</taxon>
        <taxon>Hexapoda</taxon>
        <taxon>Insecta</taxon>
        <taxon>Pterygota</taxon>
        <taxon>Neoptera</taxon>
        <taxon>Endopterygota</taxon>
        <taxon>Diptera</taxon>
        <taxon>Brachycera</taxon>
        <taxon>Muscomorpha</taxon>
        <taxon>Ephydroidea</taxon>
        <taxon>Drosophilidae</taxon>
        <taxon>Drosophila</taxon>
        <taxon>Hawaiian Drosophila</taxon>
    </lineage>
</organism>
<keyword evidence="14" id="KW-1185">Reference proteome</keyword>
<evidence type="ECO:0000256" key="8">
    <source>
        <dbReference type="ARBA" id="ARBA00038940"/>
    </source>
</evidence>
<evidence type="ECO:0000313" key="14">
    <source>
        <dbReference type="Proteomes" id="UP000001070"/>
    </source>
</evidence>
<keyword evidence="2" id="KW-0479">Metal-binding</keyword>
<evidence type="ECO:0000256" key="5">
    <source>
        <dbReference type="ARBA" id="ARBA00037026"/>
    </source>
</evidence>
<dbReference type="SMART" id="SM00552">
    <property type="entry name" value="ADEAMc"/>
    <property type="match status" value="1"/>
</dbReference>
<dbReference type="GO" id="GO:0003723">
    <property type="term" value="F:RNA binding"/>
    <property type="evidence" value="ECO:0007669"/>
    <property type="project" value="EnsemblMetazoa"/>
</dbReference>
<dbReference type="GO" id="GO:0043829">
    <property type="term" value="F:tRNA-specific adenosine-37 deaminase activity"/>
    <property type="evidence" value="ECO:0007669"/>
    <property type="project" value="UniProtKB-EC"/>
</dbReference>
<evidence type="ECO:0000256" key="6">
    <source>
        <dbReference type="ARBA" id="ARBA00037784"/>
    </source>
</evidence>
<evidence type="ECO:0000256" key="11">
    <source>
        <dbReference type="ARBA" id="ARBA00047635"/>
    </source>
</evidence>
<dbReference type="Proteomes" id="UP000001070">
    <property type="component" value="Unassembled WGS sequence"/>
</dbReference>
<dbReference type="PROSITE" id="PS50141">
    <property type="entry name" value="A_DEAMIN_EDITASE"/>
    <property type="match status" value="1"/>
</dbReference>
<evidence type="ECO:0000256" key="9">
    <source>
        <dbReference type="ARBA" id="ARBA00040502"/>
    </source>
</evidence>
<dbReference type="InterPro" id="IPR002466">
    <property type="entry name" value="A_deamin"/>
</dbReference>
<dbReference type="PANTHER" id="PTHR46516:SF1">
    <property type="entry name" value="TRNA-SPECIFIC ADENOSINE DEAMINASE 1"/>
    <property type="match status" value="1"/>
</dbReference>
<dbReference type="GO" id="GO:0006400">
    <property type="term" value="P:tRNA modification"/>
    <property type="evidence" value="ECO:0007669"/>
    <property type="project" value="EnsemblMetazoa"/>
</dbReference>
<dbReference type="Pfam" id="PF02137">
    <property type="entry name" value="A_deamin"/>
    <property type="match status" value="1"/>
</dbReference>
<dbReference type="PANTHER" id="PTHR46516">
    <property type="entry name" value="TRNA-SPECIFIC ADENOSINE DEAMINASE 1"/>
    <property type="match status" value="1"/>
</dbReference>
<dbReference type="GO" id="GO:0046872">
    <property type="term" value="F:metal ion binding"/>
    <property type="evidence" value="ECO:0007669"/>
    <property type="project" value="UniProtKB-KW"/>
</dbReference>
<dbReference type="HOGENOM" id="CLU_005382_5_2_1"/>
<dbReference type="EC" id="3.5.4.34" evidence="8"/>
<dbReference type="eggNOG" id="KOG2777">
    <property type="taxonomic scope" value="Eukaryota"/>
</dbReference>
<dbReference type="STRING" id="7222.B4JCX0"/>
<evidence type="ECO:0000256" key="4">
    <source>
        <dbReference type="ARBA" id="ARBA00022833"/>
    </source>
</evidence>